<keyword evidence="6 11" id="KW-0732">Signal</keyword>
<organism evidence="13 14">
    <name type="scientific">Robbsia andropogonis</name>
    <dbReference type="NCBI Taxonomy" id="28092"/>
    <lineage>
        <taxon>Bacteria</taxon>
        <taxon>Pseudomonadati</taxon>
        <taxon>Pseudomonadota</taxon>
        <taxon>Betaproteobacteria</taxon>
        <taxon>Burkholderiales</taxon>
        <taxon>Burkholderiaceae</taxon>
        <taxon>Robbsia</taxon>
    </lineage>
</organism>
<keyword evidence="7" id="KW-0406">Ion transport</keyword>
<dbReference type="EMBL" id="LAQU01000009">
    <property type="protein sequence ID" value="KKB63596.1"/>
    <property type="molecule type" value="Genomic_DNA"/>
</dbReference>
<evidence type="ECO:0000256" key="7">
    <source>
        <dbReference type="ARBA" id="ARBA00023065"/>
    </source>
</evidence>
<keyword evidence="5" id="KW-0812">Transmembrane</keyword>
<evidence type="ECO:0000256" key="3">
    <source>
        <dbReference type="ARBA" id="ARBA00022448"/>
    </source>
</evidence>
<protein>
    <submittedName>
        <fullName evidence="13">Porin</fullName>
    </submittedName>
</protein>
<evidence type="ECO:0000256" key="6">
    <source>
        <dbReference type="ARBA" id="ARBA00022729"/>
    </source>
</evidence>
<gene>
    <name evidence="13" type="ORF">WM40_10730</name>
</gene>
<dbReference type="InterPro" id="IPR050298">
    <property type="entry name" value="Gram-neg_bact_OMP"/>
</dbReference>
<dbReference type="GO" id="GO:0046930">
    <property type="term" value="C:pore complex"/>
    <property type="evidence" value="ECO:0007669"/>
    <property type="project" value="UniProtKB-KW"/>
</dbReference>
<evidence type="ECO:0000256" key="10">
    <source>
        <dbReference type="ARBA" id="ARBA00023237"/>
    </source>
</evidence>
<evidence type="ECO:0000256" key="2">
    <source>
        <dbReference type="ARBA" id="ARBA00011233"/>
    </source>
</evidence>
<comment type="subcellular location">
    <subcellularLocation>
        <location evidence="1">Cell outer membrane</location>
        <topology evidence="1">Multi-pass membrane protein</topology>
    </subcellularLocation>
</comment>
<evidence type="ECO:0000256" key="5">
    <source>
        <dbReference type="ARBA" id="ARBA00022692"/>
    </source>
</evidence>
<feature type="domain" description="Porin" evidence="12">
    <location>
        <begin position="8"/>
        <end position="337"/>
    </location>
</feature>
<dbReference type="AlphaFoldDB" id="A0A0F5K0F9"/>
<dbReference type="PATRIC" id="fig|28092.6.peg.2530"/>
<feature type="chain" id="PRO_5002490326" evidence="11">
    <location>
        <begin position="23"/>
        <end position="374"/>
    </location>
</feature>
<evidence type="ECO:0000313" key="13">
    <source>
        <dbReference type="EMBL" id="KKB63596.1"/>
    </source>
</evidence>
<dbReference type="STRING" id="28092.WM40_10730"/>
<dbReference type="InterPro" id="IPR023614">
    <property type="entry name" value="Porin_dom_sf"/>
</dbReference>
<dbReference type="GO" id="GO:0006811">
    <property type="term" value="P:monoatomic ion transport"/>
    <property type="evidence" value="ECO:0007669"/>
    <property type="project" value="UniProtKB-KW"/>
</dbReference>
<dbReference type="InterPro" id="IPR002299">
    <property type="entry name" value="Porin_Neis"/>
</dbReference>
<dbReference type="InterPro" id="IPR033900">
    <property type="entry name" value="Gram_neg_porin_domain"/>
</dbReference>
<evidence type="ECO:0000256" key="4">
    <source>
        <dbReference type="ARBA" id="ARBA00022452"/>
    </source>
</evidence>
<keyword evidence="3" id="KW-0813">Transport</keyword>
<dbReference type="Gene3D" id="2.40.160.10">
    <property type="entry name" value="Porin"/>
    <property type="match status" value="1"/>
</dbReference>
<keyword evidence="14" id="KW-1185">Reference proteome</keyword>
<evidence type="ECO:0000259" key="12">
    <source>
        <dbReference type="Pfam" id="PF13609"/>
    </source>
</evidence>
<keyword evidence="8" id="KW-0626">Porin</keyword>
<evidence type="ECO:0000256" key="1">
    <source>
        <dbReference type="ARBA" id="ARBA00004571"/>
    </source>
</evidence>
<dbReference type="GO" id="GO:0009279">
    <property type="term" value="C:cell outer membrane"/>
    <property type="evidence" value="ECO:0007669"/>
    <property type="project" value="UniProtKB-SubCell"/>
</dbReference>
<dbReference type="OrthoDB" id="8982743at2"/>
<dbReference type="SUPFAM" id="SSF56935">
    <property type="entry name" value="Porins"/>
    <property type="match status" value="1"/>
</dbReference>
<evidence type="ECO:0000256" key="9">
    <source>
        <dbReference type="ARBA" id="ARBA00023136"/>
    </source>
</evidence>
<sequence length="374" mass="38973">MPRLHAFALASVTLVGAGAVHAQSNVTLYGIIDNGLTYSSNQGGHSAWQMQSGISQGSRWGMMGTEDLGGGMAAIFRLENGFNVDTGALGQGSRMFGRAAYVGLASKQYGTLTLGRQNEFMGDYVGAYGGNGNWGILIPHAGDLDNTGIDFRVNNAVRYVSPVIAGFTFAGLYSFGNVAGAMGTNAVESFGIKYGNGPLSVAAAYTAIDHPATAVSEGVWTSANPIDGNYGIAAKHYRSTGISAQYVFGQAKVAAVYTNTRFSSLDPTLGARISGSVTFNIGELLAAYNVTPALQLGAAYSYTQGSVSQTGATPKYHILGGIADYFLSKRTDVYLQSTWMHAAGDATVAALAPVEAASSSVNQVIVRVGLRTKF</sequence>
<accession>A0A0F5K0F9</accession>
<dbReference type="PRINTS" id="PR00184">
    <property type="entry name" value="NEISSPPORIN"/>
</dbReference>
<keyword evidence="9" id="KW-0472">Membrane</keyword>
<dbReference type="GO" id="GO:0015288">
    <property type="term" value="F:porin activity"/>
    <property type="evidence" value="ECO:0007669"/>
    <property type="project" value="UniProtKB-KW"/>
</dbReference>
<name>A0A0F5K0F9_9BURK</name>
<dbReference type="PANTHER" id="PTHR34501">
    <property type="entry name" value="PROTEIN YDDL-RELATED"/>
    <property type="match status" value="1"/>
</dbReference>
<comment type="subunit">
    <text evidence="2">Homotrimer.</text>
</comment>
<dbReference type="Proteomes" id="UP000033618">
    <property type="component" value="Unassembled WGS sequence"/>
</dbReference>
<comment type="caution">
    <text evidence="13">The sequence shown here is derived from an EMBL/GenBank/DDBJ whole genome shotgun (WGS) entry which is preliminary data.</text>
</comment>
<dbReference type="Pfam" id="PF13609">
    <property type="entry name" value="Porin_4"/>
    <property type="match status" value="1"/>
</dbReference>
<reference evidence="13 14" key="1">
    <citation type="submission" date="2015-03" db="EMBL/GenBank/DDBJ databases">
        <title>Draft Genome Sequence of Burkholderia andropogonis type strain ICMP2807, isolated from Sorghum bicolor.</title>
        <authorList>
            <person name="Lopes-Santos L."/>
            <person name="Castro D.B."/>
            <person name="Ottoboni L.M."/>
            <person name="Park D."/>
            <person name="Weirc B.S."/>
            <person name="Destefano S.A."/>
        </authorList>
    </citation>
    <scope>NUCLEOTIDE SEQUENCE [LARGE SCALE GENOMIC DNA]</scope>
    <source>
        <strain evidence="13 14">ICMP2807</strain>
    </source>
</reference>
<proteinExistence type="predicted"/>
<keyword evidence="4" id="KW-1134">Transmembrane beta strand</keyword>
<keyword evidence="10" id="KW-0998">Cell outer membrane</keyword>
<evidence type="ECO:0000313" key="14">
    <source>
        <dbReference type="Proteomes" id="UP000033618"/>
    </source>
</evidence>
<evidence type="ECO:0000256" key="11">
    <source>
        <dbReference type="SAM" id="SignalP"/>
    </source>
</evidence>
<feature type="signal peptide" evidence="11">
    <location>
        <begin position="1"/>
        <end position="22"/>
    </location>
</feature>
<evidence type="ECO:0000256" key="8">
    <source>
        <dbReference type="ARBA" id="ARBA00023114"/>
    </source>
</evidence>
<dbReference type="PANTHER" id="PTHR34501:SF9">
    <property type="entry name" value="MAJOR OUTER MEMBRANE PROTEIN P.IA"/>
    <property type="match status" value="1"/>
</dbReference>
<dbReference type="CDD" id="cd00342">
    <property type="entry name" value="gram_neg_porins"/>
    <property type="match status" value="1"/>
</dbReference>